<feature type="binding site" evidence="10">
    <location>
        <begin position="363"/>
        <end position="366"/>
    </location>
    <ligand>
        <name>substrate</name>
    </ligand>
</feature>
<feature type="active site" description="Proton acceptor" evidence="10">
    <location>
        <position position="211"/>
    </location>
</feature>
<name>A0A9Q9MHX7_9ACTN</name>
<feature type="binding site" evidence="10">
    <location>
        <position position="310"/>
    </location>
    <ligand>
        <name>substrate</name>
    </ligand>
</feature>
<dbReference type="NCBIfam" id="NF005301">
    <property type="entry name" value="PRK06830.1"/>
    <property type="match status" value="1"/>
</dbReference>
<accession>A0A9Q9MHX7</accession>
<organism evidence="12 13">
    <name type="scientific">Dactylosporangium aurantiacum</name>
    <dbReference type="NCBI Taxonomy" id="35754"/>
    <lineage>
        <taxon>Bacteria</taxon>
        <taxon>Bacillati</taxon>
        <taxon>Actinomycetota</taxon>
        <taxon>Actinomycetes</taxon>
        <taxon>Micromonosporales</taxon>
        <taxon>Micromonosporaceae</taxon>
        <taxon>Dactylosporangium</taxon>
    </lineage>
</organism>
<dbReference type="Pfam" id="PF00365">
    <property type="entry name" value="PFK"/>
    <property type="match status" value="1"/>
</dbReference>
<dbReference type="RefSeq" id="WP_033362649.1">
    <property type="nucleotide sequence ID" value="NZ_CP073767.1"/>
</dbReference>
<comment type="catalytic activity">
    <reaction evidence="9 10">
        <text>beta-D-fructose 6-phosphate + ATP = beta-D-fructose 1,6-bisphosphate + ADP + H(+)</text>
        <dbReference type="Rhea" id="RHEA:16109"/>
        <dbReference type="ChEBI" id="CHEBI:15378"/>
        <dbReference type="ChEBI" id="CHEBI:30616"/>
        <dbReference type="ChEBI" id="CHEBI:32966"/>
        <dbReference type="ChEBI" id="CHEBI:57634"/>
        <dbReference type="ChEBI" id="CHEBI:456216"/>
        <dbReference type="EC" id="2.7.1.11"/>
    </reaction>
</comment>
<dbReference type="PANTHER" id="PTHR45770">
    <property type="entry name" value="ATP-DEPENDENT 6-PHOSPHOFRUCTOKINASE 1"/>
    <property type="match status" value="1"/>
</dbReference>
<evidence type="ECO:0000256" key="10">
    <source>
        <dbReference type="HAMAP-Rule" id="MF_01981"/>
    </source>
</evidence>
<keyword evidence="13" id="KW-1185">Reference proteome</keyword>
<protein>
    <recommendedName>
        <fullName evidence="10">ATP-dependent 6-phosphofructokinase</fullName>
        <shortName evidence="10">ATP-PFK</shortName>
        <shortName evidence="10">Phosphofructokinase</shortName>
        <ecNumber evidence="10">2.7.1.11</ecNumber>
    </recommendedName>
    <alternativeName>
        <fullName evidence="10">Phosphohexokinase</fullName>
    </alternativeName>
</protein>
<sequence length="441" mass="47600">MVDERAQLEVKTLGESRIDSPLAALLRTGRTTQHYVDESDRVLLDDTVALVAARGVPVDELPGFEPGGPRRKIFFDPSKTRVGIVTCGGLCPGLNDVIRALVLELTNHYGVRRIFGFRNGYQGMTARYGREVVDLDAEVVAGINEYGGTILGTSRGNQDPNEIVDCLEQLSVNVLFVIGGDGSMRGALKIAEVVAERGRRIAVVGVPKTIDNDIPYIERSFGFQTAFAKATEAIRAAHVEATAFPNGIGLVQLMGRHSGFIACYAALANNDADYVLIPEVPFSLDGPGGFLAHLRARVVERGHAMIVVAEGAGQEYLLDSATTLDASGNVRLQDFGRYLRHRIADDFAAAGVEANLKYIDPSYTIRSVPANPYDSVYCIRLAHAAVHAAMAGRTEMVVGRWRGRFVHVPIALAISSRNLVDPGGDLWMSVLEATGQPPVFA</sequence>
<comment type="subunit">
    <text evidence="10">Homodimer.</text>
</comment>
<dbReference type="FunFam" id="3.40.50.450:FF:000002">
    <property type="entry name" value="ATP-dependent 6-phosphofructokinase"/>
    <property type="match status" value="1"/>
</dbReference>
<dbReference type="InterPro" id="IPR022953">
    <property type="entry name" value="ATP_PFK"/>
</dbReference>
<dbReference type="GO" id="GO:0003872">
    <property type="term" value="F:6-phosphofructokinase activity"/>
    <property type="evidence" value="ECO:0007669"/>
    <property type="project" value="UniProtKB-UniRule"/>
</dbReference>
<evidence type="ECO:0000256" key="9">
    <source>
        <dbReference type="ARBA" id="ARBA00048070"/>
    </source>
</evidence>
<evidence type="ECO:0000256" key="7">
    <source>
        <dbReference type="ARBA" id="ARBA00022842"/>
    </source>
</evidence>
<dbReference type="InterPro" id="IPR050929">
    <property type="entry name" value="PFKA"/>
</dbReference>
<dbReference type="HAMAP" id="MF_01981">
    <property type="entry name" value="Phosphofructokinase_II_X"/>
    <property type="match status" value="1"/>
</dbReference>
<evidence type="ECO:0000256" key="3">
    <source>
        <dbReference type="ARBA" id="ARBA00022723"/>
    </source>
</evidence>
<feature type="binding site" evidence="10">
    <location>
        <position position="181"/>
    </location>
    <ligand>
        <name>Mg(2+)</name>
        <dbReference type="ChEBI" id="CHEBI:18420"/>
        <note>catalytic</note>
    </ligand>
</feature>
<keyword evidence="6 10" id="KW-0067">ATP-binding</keyword>
<dbReference type="OrthoDB" id="9802503at2"/>
<evidence type="ECO:0000313" key="13">
    <source>
        <dbReference type="Proteomes" id="UP001058003"/>
    </source>
</evidence>
<evidence type="ECO:0000256" key="2">
    <source>
        <dbReference type="ARBA" id="ARBA00022679"/>
    </source>
</evidence>
<feature type="site" description="Important for substrate specificity; cannot use PPi as phosphoryl donor" evidence="10">
    <location>
        <position position="182"/>
    </location>
</feature>
<keyword evidence="10" id="KW-0963">Cytoplasm</keyword>
<dbReference type="GO" id="GO:0005524">
    <property type="term" value="F:ATP binding"/>
    <property type="evidence" value="ECO:0007669"/>
    <property type="project" value="UniProtKB-KW"/>
</dbReference>
<evidence type="ECO:0000256" key="5">
    <source>
        <dbReference type="ARBA" id="ARBA00022777"/>
    </source>
</evidence>
<feature type="domain" description="Phosphofructokinase" evidence="11">
    <location>
        <begin position="81"/>
        <end position="388"/>
    </location>
</feature>
<feature type="binding site" evidence="10">
    <location>
        <begin position="180"/>
        <end position="183"/>
    </location>
    <ligand>
        <name>ATP</name>
        <dbReference type="ChEBI" id="CHEBI:30616"/>
    </ligand>
</feature>
<proteinExistence type="inferred from homology"/>
<comment type="similarity">
    <text evidence="10">Belongs to the phosphofructokinase type A (PFKA) family. PPi-dependent PFK group II subfamily. Atypical ATP-dependent clade 'X' sub-subfamily.</text>
</comment>
<dbReference type="EC" id="2.7.1.11" evidence="10"/>
<evidence type="ECO:0000313" key="12">
    <source>
        <dbReference type="EMBL" id="UWZ57249.1"/>
    </source>
</evidence>
<dbReference type="InterPro" id="IPR012004">
    <property type="entry name" value="PyroP-dep_PFK_TP0108"/>
</dbReference>
<feature type="binding site" evidence="10">
    <location>
        <begin position="155"/>
        <end position="156"/>
    </location>
    <ligand>
        <name>ATP</name>
        <dbReference type="ChEBI" id="CHEBI:30616"/>
    </ligand>
</feature>
<keyword evidence="5 10" id="KW-0418">Kinase</keyword>
<feature type="binding site" evidence="10">
    <location>
        <begin position="209"/>
        <end position="211"/>
    </location>
    <ligand>
        <name>substrate</name>
    </ligand>
</feature>
<comment type="function">
    <text evidence="10">Catalyzes the phosphorylation of D-fructose 6-phosphate to fructose 1,6-bisphosphate by ATP, the first committing step of glycolysis.</text>
</comment>
<comment type="subcellular location">
    <subcellularLocation>
        <location evidence="10">Cytoplasm</location>
    </subcellularLocation>
</comment>
<feature type="binding site" evidence="10">
    <location>
        <begin position="254"/>
        <end position="256"/>
    </location>
    <ligand>
        <name>substrate</name>
    </ligand>
</feature>
<keyword evidence="3 10" id="KW-0479">Metal-binding</keyword>
<evidence type="ECO:0000256" key="8">
    <source>
        <dbReference type="ARBA" id="ARBA00023152"/>
    </source>
</evidence>
<comment type="pathway">
    <text evidence="10">Carbohydrate degradation; glycolysis; D-glyceraldehyde 3-phosphate and glycerone phosphate from D-glucose: step 3/4.</text>
</comment>
<evidence type="ECO:0000256" key="6">
    <source>
        <dbReference type="ARBA" id="ARBA00022840"/>
    </source>
</evidence>
<dbReference type="EMBL" id="CP073767">
    <property type="protein sequence ID" value="UWZ57249.1"/>
    <property type="molecule type" value="Genomic_DNA"/>
</dbReference>
<evidence type="ECO:0000256" key="4">
    <source>
        <dbReference type="ARBA" id="ARBA00022741"/>
    </source>
</evidence>
<keyword evidence="8 10" id="KW-0324">Glycolysis</keyword>
<evidence type="ECO:0000259" key="11">
    <source>
        <dbReference type="Pfam" id="PF00365"/>
    </source>
</evidence>
<dbReference type="Gene3D" id="3.40.50.450">
    <property type="match status" value="1"/>
</dbReference>
<dbReference type="Proteomes" id="UP001058003">
    <property type="component" value="Chromosome"/>
</dbReference>
<dbReference type="SUPFAM" id="SSF53784">
    <property type="entry name" value="Phosphofructokinase"/>
    <property type="match status" value="1"/>
</dbReference>
<dbReference type="PIRSF" id="PIRSF000534">
    <property type="entry name" value="PPi_PFK_TP0108"/>
    <property type="match status" value="1"/>
</dbReference>
<dbReference type="GO" id="GO:0046872">
    <property type="term" value="F:metal ion binding"/>
    <property type="evidence" value="ECO:0007669"/>
    <property type="project" value="UniProtKB-KW"/>
</dbReference>
<dbReference type="GO" id="GO:0005737">
    <property type="term" value="C:cytoplasm"/>
    <property type="evidence" value="ECO:0007669"/>
    <property type="project" value="UniProtKB-SubCell"/>
</dbReference>
<keyword evidence="2 10" id="KW-0808">Transferase</keyword>
<dbReference type="InterPro" id="IPR035966">
    <property type="entry name" value="PKF_sf"/>
</dbReference>
<dbReference type="GO" id="GO:0006002">
    <property type="term" value="P:fructose 6-phosphate metabolic process"/>
    <property type="evidence" value="ECO:0007669"/>
    <property type="project" value="InterPro"/>
</dbReference>
<dbReference type="InterPro" id="IPR000023">
    <property type="entry name" value="Phosphofructokinase_dom"/>
</dbReference>
<comment type="cofactor">
    <cofactor evidence="1 10">
        <name>Mg(2+)</name>
        <dbReference type="ChEBI" id="CHEBI:18420"/>
    </cofactor>
</comment>
<keyword evidence="4 10" id="KW-0547">Nucleotide-binding</keyword>
<keyword evidence="7 10" id="KW-0460">Magnesium</keyword>
<feature type="binding site" evidence="10">
    <location>
        <position position="89"/>
    </location>
    <ligand>
        <name>ATP</name>
        <dbReference type="ChEBI" id="CHEBI:30616"/>
    </ligand>
</feature>
<dbReference type="PRINTS" id="PR00476">
    <property type="entry name" value="PHFRCTKINASE"/>
</dbReference>
<reference evidence="12" key="1">
    <citation type="submission" date="2021-04" db="EMBL/GenBank/DDBJ databases">
        <title>Dactylosporangium aurantiacum NRRL B-8018 full assembly.</title>
        <authorList>
            <person name="Hartkoorn R.C."/>
            <person name="Beaudoing E."/>
            <person name="Hot D."/>
        </authorList>
    </citation>
    <scope>NUCLEOTIDE SEQUENCE</scope>
    <source>
        <strain evidence="12">NRRL B-8018</strain>
    </source>
</reference>
<gene>
    <name evidence="10" type="primary">pfkA</name>
    <name evidence="12" type="ORF">Daura_14395</name>
</gene>
<evidence type="ECO:0000256" key="1">
    <source>
        <dbReference type="ARBA" id="ARBA00001946"/>
    </source>
</evidence>
<dbReference type="AlphaFoldDB" id="A0A9Q9MHX7"/>
<dbReference type="KEGG" id="daur:Daura_14395"/>